<proteinExistence type="predicted"/>
<sequence length="146" mass="17231">MVDSWMILSFIFESFMFSFNSYPPPRLNKKMEVITFSNSFIIRFITSFMTHIVFSFETFRNHFIISLKTLRTPNNCIFTSLFFFSISLEIGSKKEGRFRAEPKGRSASFPKTVKKQKSSFCVFFPHFISMMRVYLSSLPRFQTEGK</sequence>
<comment type="caution">
    <text evidence="1">The sequence shown here is derived from an EMBL/GenBank/DDBJ whole genome shotgun (WGS) entry which is preliminary data.</text>
</comment>
<keyword evidence="2" id="KW-1185">Reference proteome</keyword>
<reference evidence="1" key="1">
    <citation type="journal article" date="2023" name="GigaByte">
        <title>Genome assembly of the bearded iris, Iris pallida Lam.</title>
        <authorList>
            <person name="Bruccoleri R.E."/>
            <person name="Oakeley E.J."/>
            <person name="Faust A.M.E."/>
            <person name="Altorfer M."/>
            <person name="Dessus-Babus S."/>
            <person name="Burckhardt D."/>
            <person name="Oertli M."/>
            <person name="Naumann U."/>
            <person name="Petersen F."/>
            <person name="Wong J."/>
        </authorList>
    </citation>
    <scope>NUCLEOTIDE SEQUENCE</scope>
    <source>
        <strain evidence="1">GSM-AAB239-AS_SAM_17_03QT</strain>
    </source>
</reference>
<gene>
    <name evidence="1" type="ORF">M6B38_256640</name>
</gene>
<name>A0AAX6IFL3_IRIPA</name>
<protein>
    <submittedName>
        <fullName evidence="1">Uncharacterized protein</fullName>
    </submittedName>
</protein>
<dbReference type="EMBL" id="JANAVB010001995">
    <property type="protein sequence ID" value="KAJ6852120.1"/>
    <property type="molecule type" value="Genomic_DNA"/>
</dbReference>
<dbReference type="AlphaFoldDB" id="A0AAX6IFL3"/>
<reference evidence="1" key="2">
    <citation type="submission" date="2023-04" db="EMBL/GenBank/DDBJ databases">
        <authorList>
            <person name="Bruccoleri R.E."/>
            <person name="Oakeley E.J."/>
            <person name="Faust A.-M."/>
            <person name="Dessus-Babus S."/>
            <person name="Altorfer M."/>
            <person name="Burckhardt D."/>
            <person name="Oertli M."/>
            <person name="Naumann U."/>
            <person name="Petersen F."/>
            <person name="Wong J."/>
        </authorList>
    </citation>
    <scope>NUCLEOTIDE SEQUENCE</scope>
    <source>
        <strain evidence="1">GSM-AAB239-AS_SAM_17_03QT</strain>
        <tissue evidence="1">Leaf</tissue>
    </source>
</reference>
<evidence type="ECO:0000313" key="2">
    <source>
        <dbReference type="Proteomes" id="UP001140949"/>
    </source>
</evidence>
<dbReference type="Proteomes" id="UP001140949">
    <property type="component" value="Unassembled WGS sequence"/>
</dbReference>
<organism evidence="1 2">
    <name type="scientific">Iris pallida</name>
    <name type="common">Sweet iris</name>
    <dbReference type="NCBI Taxonomy" id="29817"/>
    <lineage>
        <taxon>Eukaryota</taxon>
        <taxon>Viridiplantae</taxon>
        <taxon>Streptophyta</taxon>
        <taxon>Embryophyta</taxon>
        <taxon>Tracheophyta</taxon>
        <taxon>Spermatophyta</taxon>
        <taxon>Magnoliopsida</taxon>
        <taxon>Liliopsida</taxon>
        <taxon>Asparagales</taxon>
        <taxon>Iridaceae</taxon>
        <taxon>Iridoideae</taxon>
        <taxon>Irideae</taxon>
        <taxon>Iris</taxon>
    </lineage>
</organism>
<accession>A0AAX6IFL3</accession>
<evidence type="ECO:0000313" key="1">
    <source>
        <dbReference type="EMBL" id="KAJ6852120.1"/>
    </source>
</evidence>